<keyword evidence="5 7" id="KW-1133">Transmembrane helix</keyword>
<evidence type="ECO:0000256" key="2">
    <source>
        <dbReference type="ARBA" id="ARBA00007362"/>
    </source>
</evidence>
<dbReference type="EMBL" id="JAHQCX010000015">
    <property type="protein sequence ID" value="MBU9727981.1"/>
    <property type="molecule type" value="Genomic_DNA"/>
</dbReference>
<organism evidence="9 10">
    <name type="scientific">Diplocloster modestus</name>
    <dbReference type="NCBI Taxonomy" id="2850322"/>
    <lineage>
        <taxon>Bacteria</taxon>
        <taxon>Bacillati</taxon>
        <taxon>Bacillota</taxon>
        <taxon>Clostridia</taxon>
        <taxon>Lachnospirales</taxon>
        <taxon>Lachnospiraceae</taxon>
        <taxon>Diplocloster</taxon>
    </lineage>
</organism>
<feature type="domain" description="EamA" evidence="8">
    <location>
        <begin position="157"/>
        <end position="298"/>
    </location>
</feature>
<feature type="transmembrane region" description="Helical" evidence="7">
    <location>
        <begin position="130"/>
        <end position="149"/>
    </location>
</feature>
<feature type="transmembrane region" description="Helical" evidence="7">
    <location>
        <begin position="224"/>
        <end position="244"/>
    </location>
</feature>
<evidence type="ECO:0000256" key="6">
    <source>
        <dbReference type="ARBA" id="ARBA00023136"/>
    </source>
</evidence>
<protein>
    <submittedName>
        <fullName evidence="9">DMT family transporter</fullName>
    </submittedName>
</protein>
<evidence type="ECO:0000256" key="1">
    <source>
        <dbReference type="ARBA" id="ARBA00004651"/>
    </source>
</evidence>
<keyword evidence="10" id="KW-1185">Reference proteome</keyword>
<dbReference type="InterPro" id="IPR050638">
    <property type="entry name" value="AA-Vitamin_Transporters"/>
</dbReference>
<proteinExistence type="inferred from homology"/>
<feature type="domain" description="EamA" evidence="8">
    <location>
        <begin position="11"/>
        <end position="144"/>
    </location>
</feature>
<reference evidence="9 10" key="1">
    <citation type="submission" date="2021-06" db="EMBL/GenBank/DDBJ databases">
        <title>Description of novel taxa of the family Lachnospiraceae.</title>
        <authorList>
            <person name="Chaplin A.V."/>
            <person name="Sokolova S.R."/>
            <person name="Pikina A.P."/>
            <person name="Korzhanova M."/>
            <person name="Belova V."/>
            <person name="Korostin D."/>
            <person name="Efimov B.A."/>
        </authorList>
    </citation>
    <scope>NUCLEOTIDE SEQUENCE [LARGE SCALE GENOMIC DNA]</scope>
    <source>
        <strain evidence="9 10">ASD4241</strain>
    </source>
</reference>
<sequence length="316" mass="33336">MNKREHKDVLIGCLCALGCETLFGLSYIFTKQAANDASTLSLLGWRFLVAIIVMGLCAFGGIIKIHLKGKKLKPLITVALFSPCIYFIGETIGIRSTTASESGAFLACIPVISLLASTFILHKKPRKKQVIGILVTLAGVLVTVFAVGAAASFSFVGYAMLTVAVISYALYSVFVEKAPEYTGGEITFVMLAAGAIVFGVLAVLEASLNGNLNDVIRLPFTSMSFLIAILYQGVGCSVLAFFLSNVAISRIGVNRTSSFIGAATVVSIVAGILILKEGFSGLQMIGAFLIIAGVYIANTHFPGKAAERVTQAFPGK</sequence>
<dbReference type="PANTHER" id="PTHR32322">
    <property type="entry name" value="INNER MEMBRANE TRANSPORTER"/>
    <property type="match status" value="1"/>
</dbReference>
<gene>
    <name evidence="9" type="ORF">KTH90_18380</name>
</gene>
<evidence type="ECO:0000256" key="5">
    <source>
        <dbReference type="ARBA" id="ARBA00022989"/>
    </source>
</evidence>
<evidence type="ECO:0000256" key="7">
    <source>
        <dbReference type="SAM" id="Phobius"/>
    </source>
</evidence>
<evidence type="ECO:0000313" key="9">
    <source>
        <dbReference type="EMBL" id="MBU9727981.1"/>
    </source>
</evidence>
<keyword evidence="4 7" id="KW-0812">Transmembrane</keyword>
<feature type="transmembrane region" description="Helical" evidence="7">
    <location>
        <begin position="155"/>
        <end position="174"/>
    </location>
</feature>
<evidence type="ECO:0000256" key="3">
    <source>
        <dbReference type="ARBA" id="ARBA00022475"/>
    </source>
</evidence>
<dbReference type="SUPFAM" id="SSF103481">
    <property type="entry name" value="Multidrug resistance efflux transporter EmrE"/>
    <property type="match status" value="2"/>
</dbReference>
<evidence type="ECO:0000313" key="10">
    <source>
        <dbReference type="Proteomes" id="UP001314681"/>
    </source>
</evidence>
<keyword evidence="3" id="KW-1003">Cell membrane</keyword>
<comment type="caution">
    <text evidence="9">The sequence shown here is derived from an EMBL/GenBank/DDBJ whole genome shotgun (WGS) entry which is preliminary data.</text>
</comment>
<dbReference type="InterPro" id="IPR000620">
    <property type="entry name" value="EamA_dom"/>
</dbReference>
<dbReference type="RefSeq" id="WP_158354278.1">
    <property type="nucleotide sequence ID" value="NZ_JAHQCX010000015.1"/>
</dbReference>
<comment type="similarity">
    <text evidence="2">Belongs to the EamA transporter family.</text>
</comment>
<dbReference type="Pfam" id="PF00892">
    <property type="entry name" value="EamA"/>
    <property type="match status" value="2"/>
</dbReference>
<evidence type="ECO:0000256" key="4">
    <source>
        <dbReference type="ARBA" id="ARBA00022692"/>
    </source>
</evidence>
<comment type="subcellular location">
    <subcellularLocation>
        <location evidence="1">Cell membrane</location>
        <topology evidence="1">Multi-pass membrane protein</topology>
    </subcellularLocation>
</comment>
<feature type="transmembrane region" description="Helical" evidence="7">
    <location>
        <begin position="281"/>
        <end position="298"/>
    </location>
</feature>
<feature type="transmembrane region" description="Helical" evidence="7">
    <location>
        <begin position="9"/>
        <end position="30"/>
    </location>
</feature>
<feature type="transmembrane region" description="Helical" evidence="7">
    <location>
        <begin position="75"/>
        <end position="96"/>
    </location>
</feature>
<feature type="transmembrane region" description="Helical" evidence="7">
    <location>
        <begin position="186"/>
        <end position="204"/>
    </location>
</feature>
<evidence type="ECO:0000259" key="8">
    <source>
        <dbReference type="Pfam" id="PF00892"/>
    </source>
</evidence>
<feature type="transmembrane region" description="Helical" evidence="7">
    <location>
        <begin position="102"/>
        <end position="121"/>
    </location>
</feature>
<feature type="transmembrane region" description="Helical" evidence="7">
    <location>
        <begin position="256"/>
        <end position="275"/>
    </location>
</feature>
<accession>A0ABS6KBT6</accession>
<dbReference type="InterPro" id="IPR037185">
    <property type="entry name" value="EmrE-like"/>
</dbReference>
<dbReference type="PANTHER" id="PTHR32322:SF18">
    <property type="entry name" value="S-ADENOSYLMETHIONINE_S-ADENOSYLHOMOCYSTEINE TRANSPORTER"/>
    <property type="match status" value="1"/>
</dbReference>
<feature type="transmembrane region" description="Helical" evidence="7">
    <location>
        <begin position="42"/>
        <end position="63"/>
    </location>
</feature>
<keyword evidence="6 7" id="KW-0472">Membrane</keyword>
<dbReference type="Proteomes" id="UP001314681">
    <property type="component" value="Unassembled WGS sequence"/>
</dbReference>
<name>A0ABS6KBT6_9FIRM</name>